<keyword evidence="2" id="KW-1133">Transmembrane helix</keyword>
<feature type="transmembrane region" description="Helical" evidence="2">
    <location>
        <begin position="15"/>
        <end position="37"/>
    </location>
</feature>
<gene>
    <name evidence="3" type="ORF">PBAH0796_LOCUS29779</name>
</gene>
<name>A0A7S0FWY6_9DINO</name>
<keyword evidence="2" id="KW-0812">Transmembrane</keyword>
<dbReference type="InterPro" id="IPR031851">
    <property type="entry name" value="DUF4750"/>
</dbReference>
<feature type="compositionally biased region" description="Low complexity" evidence="1">
    <location>
        <begin position="64"/>
        <end position="73"/>
    </location>
</feature>
<feature type="compositionally biased region" description="Polar residues" evidence="1">
    <location>
        <begin position="54"/>
        <end position="63"/>
    </location>
</feature>
<protein>
    <submittedName>
        <fullName evidence="3">Uncharacterized protein</fullName>
    </submittedName>
</protein>
<evidence type="ECO:0000256" key="2">
    <source>
        <dbReference type="SAM" id="Phobius"/>
    </source>
</evidence>
<reference evidence="3" key="1">
    <citation type="submission" date="2021-01" db="EMBL/GenBank/DDBJ databases">
        <authorList>
            <person name="Corre E."/>
            <person name="Pelletier E."/>
            <person name="Niang G."/>
            <person name="Scheremetjew M."/>
            <person name="Finn R."/>
            <person name="Kale V."/>
            <person name="Holt S."/>
            <person name="Cochrane G."/>
            <person name="Meng A."/>
            <person name="Brown T."/>
            <person name="Cohen L."/>
        </authorList>
    </citation>
    <scope>NUCLEOTIDE SEQUENCE</scope>
    <source>
        <strain evidence="3">Pbaha01</strain>
    </source>
</reference>
<keyword evidence="2" id="KW-0472">Membrane</keyword>
<sequence length="110" mass="11676">MGVAGLLVSLRQASVIASSYVLFLVFVGLVWWTAWHLSLSKVPILRECFGSDPGATQRNTPEPGTSSATAGLNSGSAGASAGIALRRGPVTLIFSDIFTDREDSVLFFMR</sequence>
<organism evidence="3">
    <name type="scientific">Pyrodinium bahamense</name>
    <dbReference type="NCBI Taxonomy" id="73915"/>
    <lineage>
        <taxon>Eukaryota</taxon>
        <taxon>Sar</taxon>
        <taxon>Alveolata</taxon>
        <taxon>Dinophyceae</taxon>
        <taxon>Gonyaulacales</taxon>
        <taxon>Pyrocystaceae</taxon>
        <taxon>Pyrodinium</taxon>
    </lineage>
</organism>
<dbReference type="AlphaFoldDB" id="A0A7S0FWY6"/>
<dbReference type="Pfam" id="PF15938">
    <property type="entry name" value="DUF4750"/>
    <property type="match status" value="1"/>
</dbReference>
<dbReference type="EMBL" id="HBEG01048870">
    <property type="protein sequence ID" value="CAD8386091.1"/>
    <property type="molecule type" value="Transcribed_RNA"/>
</dbReference>
<evidence type="ECO:0000313" key="3">
    <source>
        <dbReference type="EMBL" id="CAD8386091.1"/>
    </source>
</evidence>
<evidence type="ECO:0000256" key="1">
    <source>
        <dbReference type="SAM" id="MobiDB-lite"/>
    </source>
</evidence>
<accession>A0A7S0FWY6</accession>
<proteinExistence type="predicted"/>
<feature type="region of interest" description="Disordered" evidence="1">
    <location>
        <begin position="53"/>
        <end position="73"/>
    </location>
</feature>